<dbReference type="InterPro" id="IPR023213">
    <property type="entry name" value="CAT-like_dom_sf"/>
</dbReference>
<dbReference type="InterPro" id="IPR011053">
    <property type="entry name" value="Single_hybrid_motif"/>
</dbReference>
<dbReference type="PANTHER" id="PTHR43178">
    <property type="entry name" value="DIHYDROLIPOAMIDE ACETYLTRANSFERASE COMPONENT OF PYRUVATE DEHYDROGENASE COMPLEX"/>
    <property type="match status" value="1"/>
</dbReference>
<evidence type="ECO:0000256" key="3">
    <source>
        <dbReference type="ARBA" id="ARBA00011484"/>
    </source>
</evidence>
<comment type="similarity">
    <text evidence="2 7">Belongs to the 2-oxoacid dehydrogenase family.</text>
</comment>
<dbReference type="InterPro" id="IPR000089">
    <property type="entry name" value="Biotin_lipoyl"/>
</dbReference>
<accession>A0A0P6W4C1</accession>
<dbReference type="SUPFAM" id="SSF47005">
    <property type="entry name" value="Peripheral subunit-binding domain of 2-oxo acid dehydrogenase complex"/>
    <property type="match status" value="1"/>
</dbReference>
<proteinExistence type="inferred from homology"/>
<dbReference type="GO" id="GO:0016407">
    <property type="term" value="F:acetyltransferase activity"/>
    <property type="evidence" value="ECO:0007669"/>
    <property type="project" value="TreeGrafter"/>
</dbReference>
<dbReference type="CDD" id="cd06849">
    <property type="entry name" value="lipoyl_domain"/>
    <property type="match status" value="1"/>
</dbReference>
<evidence type="ECO:0000256" key="4">
    <source>
        <dbReference type="ARBA" id="ARBA00022679"/>
    </source>
</evidence>
<evidence type="ECO:0000256" key="6">
    <source>
        <dbReference type="ARBA" id="ARBA00023315"/>
    </source>
</evidence>
<dbReference type="Proteomes" id="UP000048984">
    <property type="component" value="Unassembled WGS sequence"/>
</dbReference>
<keyword evidence="6 7" id="KW-0012">Acyltransferase</keyword>
<evidence type="ECO:0000313" key="9">
    <source>
        <dbReference type="EMBL" id="KPL53298.1"/>
    </source>
</evidence>
<dbReference type="InterPro" id="IPR001078">
    <property type="entry name" value="2-oxoacid_DH_actylTfrase"/>
</dbReference>
<dbReference type="Pfam" id="PF00364">
    <property type="entry name" value="Biotin_lipoyl"/>
    <property type="match status" value="1"/>
</dbReference>
<organism evidence="9 10">
    <name type="scientific">Prosthecodimorpha hirschii</name>
    <dbReference type="NCBI Taxonomy" id="665126"/>
    <lineage>
        <taxon>Bacteria</taxon>
        <taxon>Pseudomonadati</taxon>
        <taxon>Pseudomonadota</taxon>
        <taxon>Alphaproteobacteria</taxon>
        <taxon>Hyphomicrobiales</taxon>
        <taxon>Ancalomicrobiaceae</taxon>
        <taxon>Prosthecodimorpha</taxon>
    </lineage>
</organism>
<sequence length="437" mass="45807">MAHAIAIPKLGLTMTDCTLRSWEKADGEKVTEGETLYTIETEKITSEIQADRDGYLERAAAVDTVCAVGARIGWLHDTAGAVGRGASATDTASAAPAPIAAPVPAPVPADADAGAETGAAAPLSLRAVAADGTRLLVSPIARRLAAARGLDLSGIVGSGPGGAILRRDVETAAPAPAASRASGADPRPVPAPVPARAAIARDAGDRVAARRPLDGMRRTIAETMMRSLSTSAQMTGFARVDMGEAMRLRAACLASEAEFGVRVTWTDIVLKAAAVALRAVPALNRAIVGDEVVEWACVDIGLAVALDDGLIVPVLRDVDTKSIAEIARERRDLVDRARTGRLRRHEIEGATFTLSNFGSYDGDFETPILQPPQSALLGIGRIADEAVVRDGLVVARPTMMLSLTFDHRLIDGAVAGRFRSKLRAFLEDPMLLAARLR</sequence>
<dbReference type="EC" id="2.3.1.-" evidence="7"/>
<dbReference type="Gene3D" id="4.10.320.10">
    <property type="entry name" value="E3-binding domain"/>
    <property type="match status" value="1"/>
</dbReference>
<feature type="domain" description="Peripheral subunit-binding (PSBD)" evidence="8">
    <location>
        <begin position="136"/>
        <end position="173"/>
    </location>
</feature>
<dbReference type="SUPFAM" id="SSF51230">
    <property type="entry name" value="Single hybrid motif"/>
    <property type="match status" value="1"/>
</dbReference>
<evidence type="ECO:0000313" key="10">
    <source>
        <dbReference type="Proteomes" id="UP000048984"/>
    </source>
</evidence>
<keyword evidence="5 7" id="KW-0450">Lipoyl</keyword>
<dbReference type="EMBL" id="LJYW01000001">
    <property type="protein sequence ID" value="KPL53298.1"/>
    <property type="molecule type" value="Genomic_DNA"/>
</dbReference>
<dbReference type="InterPro" id="IPR004167">
    <property type="entry name" value="PSBD"/>
</dbReference>
<dbReference type="GO" id="GO:0031405">
    <property type="term" value="F:lipoic acid binding"/>
    <property type="evidence" value="ECO:0007669"/>
    <property type="project" value="TreeGrafter"/>
</dbReference>
<dbReference type="GO" id="GO:0005737">
    <property type="term" value="C:cytoplasm"/>
    <property type="evidence" value="ECO:0007669"/>
    <property type="project" value="TreeGrafter"/>
</dbReference>
<dbReference type="InterPro" id="IPR050743">
    <property type="entry name" value="2-oxoacid_DH_E2_comp"/>
</dbReference>
<keyword evidence="4 7" id="KW-0808">Transferase</keyword>
<reference evidence="9 10" key="1">
    <citation type="submission" date="2015-09" db="EMBL/GenBank/DDBJ databases">
        <authorList>
            <person name="Jackson K.R."/>
            <person name="Lunt B.L."/>
            <person name="Fisher J.N.B."/>
            <person name="Gardner A.V."/>
            <person name="Bailey M.E."/>
            <person name="Deus L.M."/>
            <person name="Earl A.S."/>
            <person name="Gibby P.D."/>
            <person name="Hartmann K.A."/>
            <person name="Liu J.E."/>
            <person name="Manci A.M."/>
            <person name="Nielsen D.A."/>
            <person name="Solomon M.B."/>
            <person name="Breakwell D.P."/>
            <person name="Burnett S.H."/>
            <person name="Grose J.H."/>
        </authorList>
    </citation>
    <scope>NUCLEOTIDE SEQUENCE [LARGE SCALE GENOMIC DNA]</scope>
    <source>
        <strain evidence="9 10">16</strain>
    </source>
</reference>
<dbReference type="RefSeq" id="WP_054359463.1">
    <property type="nucleotide sequence ID" value="NZ_LJYW01000001.1"/>
</dbReference>
<reference evidence="9 10" key="2">
    <citation type="submission" date="2015-10" db="EMBL/GenBank/DDBJ databases">
        <title>Draft Genome Sequence of Prosthecomicrobium hirschii ATCC 27832.</title>
        <authorList>
            <person name="Daniel J."/>
            <person name="Givan S.A."/>
            <person name="Brun Y.V."/>
            <person name="Brown P.J."/>
        </authorList>
    </citation>
    <scope>NUCLEOTIDE SEQUENCE [LARGE SCALE GENOMIC DNA]</scope>
    <source>
        <strain evidence="9 10">16</strain>
    </source>
</reference>
<dbReference type="SUPFAM" id="SSF52777">
    <property type="entry name" value="CoA-dependent acyltransferases"/>
    <property type="match status" value="1"/>
</dbReference>
<dbReference type="PANTHER" id="PTHR43178:SF5">
    <property type="entry name" value="LIPOAMIDE ACYLTRANSFERASE COMPONENT OF BRANCHED-CHAIN ALPHA-KETO ACID DEHYDROGENASE COMPLEX, MITOCHONDRIAL"/>
    <property type="match status" value="1"/>
</dbReference>
<evidence type="ECO:0000256" key="1">
    <source>
        <dbReference type="ARBA" id="ARBA00001938"/>
    </source>
</evidence>
<evidence type="ECO:0000256" key="7">
    <source>
        <dbReference type="RuleBase" id="RU003423"/>
    </source>
</evidence>
<protein>
    <recommendedName>
        <fullName evidence="7">Dihydrolipoamide acetyltransferase component of pyruvate dehydrogenase complex</fullName>
        <ecNumber evidence="7">2.3.1.-</ecNumber>
    </recommendedName>
</protein>
<name>A0A0P6W4C1_9HYPH</name>
<comment type="caution">
    <text evidence="9">The sequence shown here is derived from an EMBL/GenBank/DDBJ whole genome shotgun (WGS) entry which is preliminary data.</text>
</comment>
<evidence type="ECO:0000256" key="5">
    <source>
        <dbReference type="ARBA" id="ARBA00022823"/>
    </source>
</evidence>
<evidence type="ECO:0000256" key="2">
    <source>
        <dbReference type="ARBA" id="ARBA00007317"/>
    </source>
</evidence>
<dbReference type="InterPro" id="IPR036625">
    <property type="entry name" value="E3-bd_dom_sf"/>
</dbReference>
<dbReference type="Gene3D" id="2.40.50.100">
    <property type="match status" value="1"/>
</dbReference>
<dbReference type="PROSITE" id="PS51826">
    <property type="entry name" value="PSBD"/>
    <property type="match status" value="1"/>
</dbReference>
<dbReference type="Pfam" id="PF02817">
    <property type="entry name" value="E3_binding"/>
    <property type="match status" value="1"/>
</dbReference>
<dbReference type="Pfam" id="PF00198">
    <property type="entry name" value="2-oxoacid_dh"/>
    <property type="match status" value="1"/>
</dbReference>
<dbReference type="InterPro" id="IPR003016">
    <property type="entry name" value="2-oxoA_DH_lipoyl-BS"/>
</dbReference>
<dbReference type="STRING" id="665126.ABB55_14655"/>
<dbReference type="Gene3D" id="3.30.559.10">
    <property type="entry name" value="Chloramphenicol acetyltransferase-like domain"/>
    <property type="match status" value="1"/>
</dbReference>
<comment type="cofactor">
    <cofactor evidence="1 7">
        <name>(R)-lipoate</name>
        <dbReference type="ChEBI" id="CHEBI:83088"/>
    </cofactor>
</comment>
<comment type="subunit">
    <text evidence="3">Forms a 24-polypeptide structural core with octahedral symmetry.</text>
</comment>
<dbReference type="PROSITE" id="PS00189">
    <property type="entry name" value="LIPOYL"/>
    <property type="match status" value="1"/>
</dbReference>
<dbReference type="AlphaFoldDB" id="A0A0P6W4C1"/>
<evidence type="ECO:0000259" key="8">
    <source>
        <dbReference type="PROSITE" id="PS51826"/>
    </source>
</evidence>
<keyword evidence="10" id="KW-1185">Reference proteome</keyword>
<gene>
    <name evidence="9" type="ORF">ABB55_14655</name>
</gene>